<reference evidence="1 2" key="1">
    <citation type="submission" date="2023-10" db="EMBL/GenBank/DDBJ databases">
        <authorList>
            <person name="Maclean D."/>
            <person name="Macfadyen A."/>
        </authorList>
    </citation>
    <scope>NUCLEOTIDE SEQUENCE [LARGE SCALE GENOMIC DNA]</scope>
</reference>
<dbReference type="EMBL" id="CAUYUE010000018">
    <property type="protein sequence ID" value="CAK0787765.1"/>
    <property type="molecule type" value="Genomic_DNA"/>
</dbReference>
<dbReference type="Proteomes" id="UP001314263">
    <property type="component" value="Unassembled WGS sequence"/>
</dbReference>
<name>A0AAV1IMS1_9CHLO</name>
<sequence>MWRELQEAATSGGDPVQALLQQGVSIRDSAVYYLTPAQLAAVQADLEEMEQDMSFEFTAYVLFDCLQRASRANDRMPSGRRR</sequence>
<dbReference type="AlphaFoldDB" id="A0AAV1IMS1"/>
<gene>
    <name evidence="1" type="ORF">CVIRNUC_010987</name>
</gene>
<evidence type="ECO:0000313" key="2">
    <source>
        <dbReference type="Proteomes" id="UP001314263"/>
    </source>
</evidence>
<comment type="caution">
    <text evidence="1">The sequence shown here is derived from an EMBL/GenBank/DDBJ whole genome shotgun (WGS) entry which is preliminary data.</text>
</comment>
<keyword evidence="2" id="KW-1185">Reference proteome</keyword>
<protein>
    <submittedName>
        <fullName evidence="1">Uncharacterized protein</fullName>
    </submittedName>
</protein>
<evidence type="ECO:0000313" key="1">
    <source>
        <dbReference type="EMBL" id="CAK0787765.1"/>
    </source>
</evidence>
<proteinExistence type="predicted"/>
<organism evidence="1 2">
    <name type="scientific">Coccomyxa viridis</name>
    <dbReference type="NCBI Taxonomy" id="1274662"/>
    <lineage>
        <taxon>Eukaryota</taxon>
        <taxon>Viridiplantae</taxon>
        <taxon>Chlorophyta</taxon>
        <taxon>core chlorophytes</taxon>
        <taxon>Trebouxiophyceae</taxon>
        <taxon>Trebouxiophyceae incertae sedis</taxon>
        <taxon>Coccomyxaceae</taxon>
        <taxon>Coccomyxa</taxon>
    </lineage>
</organism>
<accession>A0AAV1IMS1</accession>